<keyword evidence="1 3" id="KW-0820">tRNA-binding</keyword>
<evidence type="ECO:0000313" key="5">
    <source>
        <dbReference type="EMBL" id="GGG25300.1"/>
    </source>
</evidence>
<dbReference type="PANTHER" id="PTHR11586">
    <property type="entry name" value="TRNA-AMINOACYLATION COFACTOR ARC1 FAMILY MEMBER"/>
    <property type="match status" value="1"/>
</dbReference>
<evidence type="ECO:0000256" key="3">
    <source>
        <dbReference type="PROSITE-ProRule" id="PRU00209"/>
    </source>
</evidence>
<dbReference type="PROSITE" id="PS50886">
    <property type="entry name" value="TRBD"/>
    <property type="match status" value="1"/>
</dbReference>
<dbReference type="RefSeq" id="WP_188899076.1">
    <property type="nucleotide sequence ID" value="NZ_BMKS01000003.1"/>
</dbReference>
<dbReference type="InterPro" id="IPR012340">
    <property type="entry name" value="NA-bd_OB-fold"/>
</dbReference>
<sequence length="113" mass="12374">MAGQITIEEFERVEMRVGTIVDAQPFPGARKPAIKLWVDFGGATGVKRSSAQLTDHYTPDRLIGRQVVAVVNFPPRRIAGFESEVLVLGLPDENGAVVLLRPDFKVPDGGRVY</sequence>
<dbReference type="InterPro" id="IPR008231">
    <property type="entry name" value="CsaA"/>
</dbReference>
<dbReference type="Pfam" id="PF01588">
    <property type="entry name" value="tRNA_bind"/>
    <property type="match status" value="1"/>
</dbReference>
<reference evidence="5 6" key="1">
    <citation type="journal article" date="2014" name="Int. J. Syst. Evol. Microbiol.">
        <title>Complete genome sequence of Corynebacterium casei LMG S-19264T (=DSM 44701T), isolated from a smear-ripened cheese.</title>
        <authorList>
            <consortium name="US DOE Joint Genome Institute (JGI-PGF)"/>
            <person name="Walter F."/>
            <person name="Albersmeier A."/>
            <person name="Kalinowski J."/>
            <person name="Ruckert C."/>
        </authorList>
    </citation>
    <scope>NUCLEOTIDE SEQUENCE [LARGE SCALE GENOMIC DNA]</scope>
    <source>
        <strain evidence="5 6">CGMCC 1.16330</strain>
    </source>
</reference>
<dbReference type="InterPro" id="IPR002547">
    <property type="entry name" value="tRNA-bd_dom"/>
</dbReference>
<organism evidence="5 6">
    <name type="scientific">Caldovatus sediminis</name>
    <dbReference type="NCBI Taxonomy" id="2041189"/>
    <lineage>
        <taxon>Bacteria</taxon>
        <taxon>Pseudomonadati</taxon>
        <taxon>Pseudomonadota</taxon>
        <taxon>Alphaproteobacteria</taxon>
        <taxon>Acetobacterales</taxon>
        <taxon>Roseomonadaceae</taxon>
        <taxon>Caldovatus</taxon>
    </lineage>
</organism>
<keyword evidence="6" id="KW-1185">Reference proteome</keyword>
<dbReference type="NCBIfam" id="NF007494">
    <property type="entry name" value="PRK10089.1-3"/>
    <property type="match status" value="1"/>
</dbReference>
<protein>
    <submittedName>
        <fullName evidence="5">tRNA-binding protein</fullName>
    </submittedName>
</protein>
<evidence type="ECO:0000313" key="6">
    <source>
        <dbReference type="Proteomes" id="UP000597507"/>
    </source>
</evidence>
<dbReference type="NCBIfam" id="TIGR02222">
    <property type="entry name" value="chap_CsaA"/>
    <property type="match status" value="1"/>
</dbReference>
<evidence type="ECO:0000256" key="1">
    <source>
        <dbReference type="ARBA" id="ARBA00022555"/>
    </source>
</evidence>
<feature type="domain" description="TRNA-binding" evidence="4">
    <location>
        <begin position="9"/>
        <end position="113"/>
    </location>
</feature>
<comment type="caution">
    <text evidence="5">The sequence shown here is derived from an EMBL/GenBank/DDBJ whole genome shotgun (WGS) entry which is preliminary data.</text>
</comment>
<gene>
    <name evidence="5" type="ORF">GCM10010964_11650</name>
</gene>
<dbReference type="Proteomes" id="UP000597507">
    <property type="component" value="Unassembled WGS sequence"/>
</dbReference>
<dbReference type="SUPFAM" id="SSF50249">
    <property type="entry name" value="Nucleic acid-binding proteins"/>
    <property type="match status" value="1"/>
</dbReference>
<proteinExistence type="predicted"/>
<keyword evidence="2 3" id="KW-0694">RNA-binding</keyword>
<dbReference type="AlphaFoldDB" id="A0A8J2Z9Z3"/>
<dbReference type="NCBIfam" id="NF007495">
    <property type="entry name" value="PRK10089.1-4"/>
    <property type="match status" value="1"/>
</dbReference>
<dbReference type="GO" id="GO:0000049">
    <property type="term" value="F:tRNA binding"/>
    <property type="evidence" value="ECO:0007669"/>
    <property type="project" value="UniProtKB-UniRule"/>
</dbReference>
<accession>A0A8J2Z9Z3</accession>
<dbReference type="FunFam" id="2.40.50.140:FF:000165">
    <property type="entry name" value="Chaperone CsaA"/>
    <property type="match status" value="1"/>
</dbReference>
<evidence type="ECO:0000256" key="2">
    <source>
        <dbReference type="ARBA" id="ARBA00022884"/>
    </source>
</evidence>
<dbReference type="InterPro" id="IPR051270">
    <property type="entry name" value="Tyrosine-tRNA_ligase_regulator"/>
</dbReference>
<dbReference type="EMBL" id="BMKS01000003">
    <property type="protein sequence ID" value="GGG25300.1"/>
    <property type="molecule type" value="Genomic_DNA"/>
</dbReference>
<name>A0A8J2Z9Z3_9PROT</name>
<dbReference type="Gene3D" id="2.40.50.140">
    <property type="entry name" value="Nucleic acid-binding proteins"/>
    <property type="match status" value="1"/>
</dbReference>
<dbReference type="PANTHER" id="PTHR11586:SF37">
    <property type="entry name" value="TRNA-BINDING DOMAIN-CONTAINING PROTEIN"/>
    <property type="match status" value="1"/>
</dbReference>
<dbReference type="CDD" id="cd02798">
    <property type="entry name" value="tRNA_bind_CsaA"/>
    <property type="match status" value="1"/>
</dbReference>
<evidence type="ECO:0000259" key="4">
    <source>
        <dbReference type="PROSITE" id="PS50886"/>
    </source>
</evidence>